<organism evidence="1 2">
    <name type="scientific">Chlorogloeopsis fritschii PCC 6912</name>
    <dbReference type="NCBI Taxonomy" id="211165"/>
    <lineage>
        <taxon>Bacteria</taxon>
        <taxon>Bacillati</taxon>
        <taxon>Cyanobacteriota</taxon>
        <taxon>Cyanophyceae</taxon>
        <taxon>Nostocales</taxon>
        <taxon>Chlorogloeopsidaceae</taxon>
        <taxon>Chlorogloeopsis</taxon>
    </lineage>
</organism>
<dbReference type="PANTHER" id="PTHR37953">
    <property type="entry name" value="UPF0127 PROTEIN MJ1496"/>
    <property type="match status" value="1"/>
</dbReference>
<dbReference type="RefSeq" id="WP_016879184.1">
    <property type="nucleotide sequence ID" value="NZ_AJLN01000015.1"/>
</dbReference>
<sequence>MEVTRQTTQTSTQTKGAQTSEKSLFLKILNIAGPIAGFTAALSPLPYYFWTRQPQYLSIGATFTSNNQTVQLELADDRKEYNHGLKFRNSIPNNHGMLFVLDKPEKVKLWMKDTYIPLDMIFLKDGKIKNIVRNTPPCKTEECPKYSSIHPVNQVIELPAGSADSLGLKIGKYIEINFNK</sequence>
<dbReference type="OrthoDB" id="5526466at2"/>
<proteinExistence type="predicted"/>
<dbReference type="Proteomes" id="UP000268857">
    <property type="component" value="Unassembled WGS sequence"/>
</dbReference>
<evidence type="ECO:0000313" key="1">
    <source>
        <dbReference type="EMBL" id="RUR83791.1"/>
    </source>
</evidence>
<dbReference type="EMBL" id="RSCJ01000006">
    <property type="protein sequence ID" value="RUR83791.1"/>
    <property type="molecule type" value="Genomic_DNA"/>
</dbReference>
<dbReference type="InterPro" id="IPR038695">
    <property type="entry name" value="Saro_0823-like_sf"/>
</dbReference>
<comment type="caution">
    <text evidence="1">The sequence shown here is derived from an EMBL/GenBank/DDBJ whole genome shotgun (WGS) entry which is preliminary data.</text>
</comment>
<dbReference type="AlphaFoldDB" id="A0A3S0Y2E0"/>
<gene>
    <name evidence="1" type="ORF">PCC6912_20340</name>
</gene>
<name>A0A3S0Y2E0_CHLFR</name>
<dbReference type="Pfam" id="PF02643">
    <property type="entry name" value="DUF192"/>
    <property type="match status" value="1"/>
</dbReference>
<protein>
    <recommendedName>
        <fullName evidence="3">DUF192 domain-containing protein</fullName>
    </recommendedName>
</protein>
<accession>A0A3S0Y2E0</accession>
<dbReference type="PANTHER" id="PTHR37953:SF1">
    <property type="entry name" value="UPF0127 PROTEIN MJ1496"/>
    <property type="match status" value="1"/>
</dbReference>
<dbReference type="Gene3D" id="2.60.120.1140">
    <property type="entry name" value="Protein of unknown function DUF192"/>
    <property type="match status" value="1"/>
</dbReference>
<keyword evidence="2" id="KW-1185">Reference proteome</keyword>
<reference evidence="1 2" key="1">
    <citation type="journal article" date="2019" name="Genome Biol. Evol.">
        <title>Day and night: Metabolic profiles and evolutionary relationships of six axenic non-marine cyanobacteria.</title>
        <authorList>
            <person name="Will S.E."/>
            <person name="Henke P."/>
            <person name="Boedeker C."/>
            <person name="Huang S."/>
            <person name="Brinkmann H."/>
            <person name="Rohde M."/>
            <person name="Jarek M."/>
            <person name="Friedl T."/>
            <person name="Seufert S."/>
            <person name="Schumacher M."/>
            <person name="Overmann J."/>
            <person name="Neumann-Schaal M."/>
            <person name="Petersen J."/>
        </authorList>
    </citation>
    <scope>NUCLEOTIDE SEQUENCE [LARGE SCALE GENOMIC DNA]</scope>
    <source>
        <strain evidence="1 2">PCC 6912</strain>
    </source>
</reference>
<evidence type="ECO:0000313" key="2">
    <source>
        <dbReference type="Proteomes" id="UP000268857"/>
    </source>
</evidence>
<evidence type="ECO:0008006" key="3">
    <source>
        <dbReference type="Google" id="ProtNLM"/>
    </source>
</evidence>
<dbReference type="InterPro" id="IPR003795">
    <property type="entry name" value="DUF192"/>
</dbReference>